<dbReference type="EMBL" id="BART01024246">
    <property type="protein sequence ID" value="GAH02341.1"/>
    <property type="molecule type" value="Genomic_DNA"/>
</dbReference>
<accession>X1C2L4</accession>
<evidence type="ECO:0000256" key="1">
    <source>
        <dbReference type="SAM" id="MobiDB-lite"/>
    </source>
</evidence>
<sequence>PNNGDFITDSFISKLGSGSEKVVMSIGNNPAKLAEYKSKLINDPSGMEAMLYLGKQQEKVTLNKKRTSQARKPAVSVSGNKQTSSSEKAEKKKYSNAKTAQERYKIAKAAGKKGFDTKEW</sequence>
<dbReference type="AlphaFoldDB" id="X1C2L4"/>
<reference evidence="2" key="1">
    <citation type="journal article" date="2014" name="Front. Microbiol.">
        <title>High frequency of phylogenetically diverse reductive dehalogenase-homologous genes in deep subseafloor sedimentary metagenomes.</title>
        <authorList>
            <person name="Kawai M."/>
            <person name="Futagami T."/>
            <person name="Toyoda A."/>
            <person name="Takaki Y."/>
            <person name="Nishi S."/>
            <person name="Hori S."/>
            <person name="Arai W."/>
            <person name="Tsubouchi T."/>
            <person name="Morono Y."/>
            <person name="Uchiyama I."/>
            <person name="Ito T."/>
            <person name="Fujiyama A."/>
            <person name="Inagaki F."/>
            <person name="Takami H."/>
        </authorList>
    </citation>
    <scope>NUCLEOTIDE SEQUENCE</scope>
    <source>
        <strain evidence="2">Expedition CK06-06</strain>
    </source>
</reference>
<feature type="non-terminal residue" evidence="2">
    <location>
        <position position="1"/>
    </location>
</feature>
<evidence type="ECO:0000313" key="2">
    <source>
        <dbReference type="EMBL" id="GAH02341.1"/>
    </source>
</evidence>
<gene>
    <name evidence="2" type="ORF">S01H4_43866</name>
</gene>
<protein>
    <submittedName>
        <fullName evidence="2">Uncharacterized protein</fullName>
    </submittedName>
</protein>
<comment type="caution">
    <text evidence="2">The sequence shown here is derived from an EMBL/GenBank/DDBJ whole genome shotgun (WGS) entry which is preliminary data.</text>
</comment>
<name>X1C2L4_9ZZZZ</name>
<feature type="region of interest" description="Disordered" evidence="1">
    <location>
        <begin position="62"/>
        <end position="100"/>
    </location>
</feature>
<organism evidence="2">
    <name type="scientific">marine sediment metagenome</name>
    <dbReference type="NCBI Taxonomy" id="412755"/>
    <lineage>
        <taxon>unclassified sequences</taxon>
        <taxon>metagenomes</taxon>
        <taxon>ecological metagenomes</taxon>
    </lineage>
</organism>
<proteinExistence type="predicted"/>